<gene>
    <name evidence="1" type="ORF">H6G03_02750</name>
</gene>
<evidence type="ECO:0000313" key="1">
    <source>
        <dbReference type="EMBL" id="MBD2180042.1"/>
    </source>
</evidence>
<dbReference type="AlphaFoldDB" id="A0A926VBT1"/>
<proteinExistence type="predicted"/>
<reference evidence="1" key="1">
    <citation type="journal article" date="2015" name="ISME J.">
        <title>Draft Genome Sequence of Streptomyces incarnatus NRRL8089, which Produces the Nucleoside Antibiotic Sinefungin.</title>
        <authorList>
            <person name="Oshima K."/>
            <person name="Hattori M."/>
            <person name="Shimizu H."/>
            <person name="Fukuda K."/>
            <person name="Nemoto M."/>
            <person name="Inagaki K."/>
            <person name="Tamura T."/>
        </authorList>
    </citation>
    <scope>NUCLEOTIDE SEQUENCE</scope>
    <source>
        <strain evidence="1">FACHB-1375</strain>
    </source>
</reference>
<keyword evidence="2" id="KW-1185">Reference proteome</keyword>
<sequence length="162" mass="18899">MTGLWSQPEIPHKGWRCITVIDVREDGSSPEETDYATCEMCGNERIRFVHILEHDDFDGQLEVGCVCAEKLSDDYINPRLQENKLKNKAARKAKWLTRKWRISDKGNHFLNIDGYNLGVFPNKFNPGHWKYRIGSKFSKSSFLSIKEAKLALFDEFWQLTQE</sequence>
<evidence type="ECO:0000313" key="2">
    <source>
        <dbReference type="Proteomes" id="UP000641646"/>
    </source>
</evidence>
<name>A0A926VBT1_9CYAN</name>
<protein>
    <submittedName>
        <fullName evidence="1">Uncharacterized protein</fullName>
    </submittedName>
</protein>
<accession>A0A926VBT1</accession>
<comment type="caution">
    <text evidence="1">The sequence shown here is derived from an EMBL/GenBank/DDBJ whole genome shotgun (WGS) entry which is preliminary data.</text>
</comment>
<dbReference type="EMBL" id="JACJPW010000004">
    <property type="protein sequence ID" value="MBD2180042.1"/>
    <property type="molecule type" value="Genomic_DNA"/>
</dbReference>
<reference evidence="1" key="2">
    <citation type="submission" date="2020-08" db="EMBL/GenBank/DDBJ databases">
        <authorList>
            <person name="Chen M."/>
            <person name="Teng W."/>
            <person name="Zhao L."/>
            <person name="Hu C."/>
            <person name="Zhou Y."/>
            <person name="Han B."/>
            <person name="Song L."/>
            <person name="Shu W."/>
        </authorList>
    </citation>
    <scope>NUCLEOTIDE SEQUENCE</scope>
    <source>
        <strain evidence="1">FACHB-1375</strain>
    </source>
</reference>
<dbReference type="Proteomes" id="UP000641646">
    <property type="component" value="Unassembled WGS sequence"/>
</dbReference>
<dbReference type="RefSeq" id="WP_190461837.1">
    <property type="nucleotide sequence ID" value="NZ_JACJPW010000004.1"/>
</dbReference>
<organism evidence="1 2">
    <name type="scientific">Aerosakkonema funiforme FACHB-1375</name>
    <dbReference type="NCBI Taxonomy" id="2949571"/>
    <lineage>
        <taxon>Bacteria</taxon>
        <taxon>Bacillati</taxon>
        <taxon>Cyanobacteriota</taxon>
        <taxon>Cyanophyceae</taxon>
        <taxon>Oscillatoriophycideae</taxon>
        <taxon>Aerosakkonematales</taxon>
        <taxon>Aerosakkonemataceae</taxon>
        <taxon>Aerosakkonema</taxon>
    </lineage>
</organism>